<evidence type="ECO:0000259" key="1">
    <source>
        <dbReference type="Pfam" id="PF01425"/>
    </source>
</evidence>
<gene>
    <name evidence="2" type="primary">faah2b</name>
    <name evidence="2" type="ORF">NPIL_327291</name>
</gene>
<dbReference type="PANTHER" id="PTHR43372">
    <property type="entry name" value="FATTY-ACID AMIDE HYDROLASE"/>
    <property type="match status" value="1"/>
</dbReference>
<keyword evidence="2" id="KW-0378">Hydrolase</keyword>
<dbReference type="GO" id="GO:0016787">
    <property type="term" value="F:hydrolase activity"/>
    <property type="evidence" value="ECO:0007669"/>
    <property type="project" value="UniProtKB-KW"/>
</dbReference>
<dbReference type="InterPro" id="IPR036928">
    <property type="entry name" value="AS_sf"/>
</dbReference>
<dbReference type="OrthoDB" id="6428749at2759"/>
<feature type="domain" description="Amidase" evidence="1">
    <location>
        <begin position="1"/>
        <end position="86"/>
    </location>
</feature>
<accession>A0A8X6U746</accession>
<dbReference type="PANTHER" id="PTHR43372:SF4">
    <property type="entry name" value="FATTY-ACID AMIDE HYDROLASE 2"/>
    <property type="match status" value="1"/>
</dbReference>
<dbReference type="InterPro" id="IPR052739">
    <property type="entry name" value="FAAH2"/>
</dbReference>
<name>A0A8X6U746_NEPPI</name>
<dbReference type="Pfam" id="PF01425">
    <property type="entry name" value="Amidase"/>
    <property type="match status" value="1"/>
</dbReference>
<evidence type="ECO:0000313" key="2">
    <source>
        <dbReference type="EMBL" id="GFT81108.1"/>
    </source>
</evidence>
<dbReference type="InterPro" id="IPR023631">
    <property type="entry name" value="Amidase_dom"/>
</dbReference>
<proteinExistence type="predicted"/>
<evidence type="ECO:0000313" key="3">
    <source>
        <dbReference type="Proteomes" id="UP000887013"/>
    </source>
</evidence>
<dbReference type="SUPFAM" id="SSF75304">
    <property type="entry name" value="Amidase signature (AS) enzymes"/>
    <property type="match status" value="1"/>
</dbReference>
<dbReference type="Gene3D" id="3.90.1300.10">
    <property type="entry name" value="Amidase signature (AS) domain"/>
    <property type="match status" value="1"/>
</dbReference>
<dbReference type="AlphaFoldDB" id="A0A8X6U746"/>
<dbReference type="GO" id="GO:0012505">
    <property type="term" value="C:endomembrane system"/>
    <property type="evidence" value="ECO:0007669"/>
    <property type="project" value="TreeGrafter"/>
</dbReference>
<sequence>MKRAGAIVITTTNTAETGMDFETHNILHGKTCNPFDTHKTSGGSSGGESALIAASGSVLGLGNDLLGSIRVPCHFTGLFGHKPSMGMKLL</sequence>
<protein>
    <submittedName>
        <fullName evidence="2">Fatty-acid amide hydrolase 2-B</fullName>
    </submittedName>
</protein>
<dbReference type="Proteomes" id="UP000887013">
    <property type="component" value="Unassembled WGS sequence"/>
</dbReference>
<organism evidence="2 3">
    <name type="scientific">Nephila pilipes</name>
    <name type="common">Giant wood spider</name>
    <name type="synonym">Nephila maculata</name>
    <dbReference type="NCBI Taxonomy" id="299642"/>
    <lineage>
        <taxon>Eukaryota</taxon>
        <taxon>Metazoa</taxon>
        <taxon>Ecdysozoa</taxon>
        <taxon>Arthropoda</taxon>
        <taxon>Chelicerata</taxon>
        <taxon>Arachnida</taxon>
        <taxon>Araneae</taxon>
        <taxon>Araneomorphae</taxon>
        <taxon>Entelegynae</taxon>
        <taxon>Araneoidea</taxon>
        <taxon>Nephilidae</taxon>
        <taxon>Nephila</taxon>
    </lineage>
</organism>
<comment type="caution">
    <text evidence="2">The sequence shown here is derived from an EMBL/GenBank/DDBJ whole genome shotgun (WGS) entry which is preliminary data.</text>
</comment>
<reference evidence="2" key="1">
    <citation type="submission" date="2020-08" db="EMBL/GenBank/DDBJ databases">
        <title>Multicomponent nature underlies the extraordinary mechanical properties of spider dragline silk.</title>
        <authorList>
            <person name="Kono N."/>
            <person name="Nakamura H."/>
            <person name="Mori M."/>
            <person name="Yoshida Y."/>
            <person name="Ohtoshi R."/>
            <person name="Malay A.D."/>
            <person name="Moran D.A.P."/>
            <person name="Tomita M."/>
            <person name="Numata K."/>
            <person name="Arakawa K."/>
        </authorList>
    </citation>
    <scope>NUCLEOTIDE SEQUENCE</scope>
</reference>
<keyword evidence="3" id="KW-1185">Reference proteome</keyword>
<dbReference type="EMBL" id="BMAW01118692">
    <property type="protein sequence ID" value="GFT81108.1"/>
    <property type="molecule type" value="Genomic_DNA"/>
</dbReference>